<dbReference type="EMBL" id="QFOI01000005">
    <property type="protein sequence ID" value="PZP52381.1"/>
    <property type="molecule type" value="Genomic_DNA"/>
</dbReference>
<dbReference type="Proteomes" id="UP000249645">
    <property type="component" value="Unassembled WGS sequence"/>
</dbReference>
<reference evidence="2 3" key="1">
    <citation type="submission" date="2017-11" db="EMBL/GenBank/DDBJ databases">
        <title>Infants hospitalized years apart are colonized by the same room-sourced microbial strains.</title>
        <authorList>
            <person name="Brooks B."/>
            <person name="Olm M.R."/>
            <person name="Firek B.A."/>
            <person name="Baker R."/>
            <person name="Thomas B.C."/>
            <person name="Morowitz M.J."/>
            <person name="Banfield J.F."/>
        </authorList>
    </citation>
    <scope>NUCLEOTIDE SEQUENCE [LARGE SCALE GENOMIC DNA]</scope>
    <source>
        <strain evidence="2">S2_009_000_R2_76</strain>
    </source>
</reference>
<evidence type="ECO:0000256" key="1">
    <source>
        <dbReference type="SAM" id="MobiDB-lite"/>
    </source>
</evidence>
<name>A0A2W5F8L0_9SPHI</name>
<organism evidence="2 3">
    <name type="scientific">Pseudopedobacter saltans</name>
    <dbReference type="NCBI Taxonomy" id="151895"/>
    <lineage>
        <taxon>Bacteria</taxon>
        <taxon>Pseudomonadati</taxon>
        <taxon>Bacteroidota</taxon>
        <taxon>Sphingobacteriia</taxon>
        <taxon>Sphingobacteriales</taxon>
        <taxon>Sphingobacteriaceae</taxon>
        <taxon>Pseudopedobacter</taxon>
    </lineage>
</organism>
<dbReference type="AlphaFoldDB" id="A0A2W5F8L0"/>
<gene>
    <name evidence="2" type="ORF">DI598_00690</name>
</gene>
<protein>
    <submittedName>
        <fullName evidence="2">Uncharacterized protein</fullName>
    </submittedName>
</protein>
<feature type="region of interest" description="Disordered" evidence="1">
    <location>
        <begin position="155"/>
        <end position="198"/>
    </location>
</feature>
<feature type="compositionally biased region" description="Acidic residues" evidence="1">
    <location>
        <begin position="158"/>
        <end position="169"/>
    </location>
</feature>
<comment type="caution">
    <text evidence="2">The sequence shown here is derived from an EMBL/GenBank/DDBJ whole genome shotgun (WGS) entry which is preliminary data.</text>
</comment>
<feature type="non-terminal residue" evidence="2">
    <location>
        <position position="198"/>
    </location>
</feature>
<proteinExistence type="predicted"/>
<evidence type="ECO:0000313" key="2">
    <source>
        <dbReference type="EMBL" id="PZP52381.1"/>
    </source>
</evidence>
<evidence type="ECO:0000313" key="3">
    <source>
        <dbReference type="Proteomes" id="UP000249645"/>
    </source>
</evidence>
<accession>A0A2W5F8L0</accession>
<sequence>MENNIVNWITGRSDLKQVPLQELKAIVQQYPYFTLAQLLLTVKMKRDNDPEYPHQLQKTALNFQNPQWLHFQLESLDLELSSVETPIATDDEVTVSEQITHTPSFTEEEKSKEEDIHTDIDVEAENISFQNEPMHIADILKENDFVEQTEINNTTIEEQTEEEQSDKEEEISHAETNFVDANNNLSLEEDQNEHFESS</sequence>